<dbReference type="Pfam" id="PF00990">
    <property type="entry name" value="GGDEF"/>
    <property type="match status" value="1"/>
</dbReference>
<dbReference type="Gene3D" id="3.20.20.450">
    <property type="entry name" value="EAL domain"/>
    <property type="match status" value="1"/>
</dbReference>
<dbReference type="Gene3D" id="3.30.70.270">
    <property type="match status" value="1"/>
</dbReference>
<dbReference type="EMBL" id="BCMS01000002">
    <property type="protein sequence ID" value="GAQ23255.1"/>
    <property type="molecule type" value="Genomic_DNA"/>
</dbReference>
<dbReference type="InterPro" id="IPR050706">
    <property type="entry name" value="Cyclic-di-GMP_PDE-like"/>
</dbReference>
<gene>
    <name evidence="3" type="ORF">DEIGR_200110</name>
</gene>
<dbReference type="InterPro" id="IPR029787">
    <property type="entry name" value="Nucleotide_cyclase"/>
</dbReference>
<dbReference type="SUPFAM" id="SSF141868">
    <property type="entry name" value="EAL domain-like"/>
    <property type="match status" value="1"/>
</dbReference>
<evidence type="ECO:0000259" key="2">
    <source>
        <dbReference type="PROSITE" id="PS50887"/>
    </source>
</evidence>
<protein>
    <recommendedName>
        <fullName evidence="5">Diguanylate cyclase/phosphodiesterase</fullName>
    </recommendedName>
</protein>
<dbReference type="InterPro" id="IPR000160">
    <property type="entry name" value="GGDEF_dom"/>
</dbReference>
<dbReference type="Gene3D" id="1.25.40.10">
    <property type="entry name" value="Tetratricopeptide repeat domain"/>
    <property type="match status" value="2"/>
</dbReference>
<dbReference type="SUPFAM" id="SSF55073">
    <property type="entry name" value="Nucleotide cyclase"/>
    <property type="match status" value="1"/>
</dbReference>
<dbReference type="Pfam" id="PF00563">
    <property type="entry name" value="EAL"/>
    <property type="match status" value="1"/>
</dbReference>
<dbReference type="SMART" id="SM00028">
    <property type="entry name" value="TPR"/>
    <property type="match status" value="4"/>
</dbReference>
<evidence type="ECO:0008006" key="5">
    <source>
        <dbReference type="Google" id="ProtNLM"/>
    </source>
</evidence>
<dbReference type="OrthoDB" id="55051at2"/>
<dbReference type="CDD" id="cd01948">
    <property type="entry name" value="EAL"/>
    <property type="match status" value="1"/>
</dbReference>
<dbReference type="RefSeq" id="WP_058978995.1">
    <property type="nucleotide sequence ID" value="NZ_BCMS01000002.1"/>
</dbReference>
<evidence type="ECO:0000313" key="3">
    <source>
        <dbReference type="EMBL" id="GAQ23255.1"/>
    </source>
</evidence>
<dbReference type="NCBIfam" id="TIGR00254">
    <property type="entry name" value="GGDEF"/>
    <property type="match status" value="1"/>
</dbReference>
<dbReference type="PANTHER" id="PTHR33121">
    <property type="entry name" value="CYCLIC DI-GMP PHOSPHODIESTERASE PDEF"/>
    <property type="match status" value="1"/>
</dbReference>
<proteinExistence type="predicted"/>
<dbReference type="AlphaFoldDB" id="A0A100HPF8"/>
<keyword evidence="4" id="KW-1185">Reference proteome</keyword>
<accession>A0A100HPF8</accession>
<sequence>MLDPAADFGQLIRIIQSGDPDAAAQAIQHYDFSRQGQEHRFYAHALLHYYAHRHQLAAREAEQAVSLALIAQDHELYASALILQGTCSAILFATDAATESFHRALEVFDRSDDQAGRARALVSLANIHAVRGENHSALNFAQQALSALSTPRTGDPGSGLAITINNVLGMVYSNLEAFETAERYFRTCAALTLEQGHASAFVTASVNLLECLSRGGRNDEACREIERLIAHPDYRTLITPHVLNTAGEIALRAGRQAQAVAHLQAARQASAATQDYEEYCRSIITLAQVDGQLISGEDIREVIRISETDSRADLLEQGLQAAVGFGGFSDDEKVRRFYPQLVRALHHRAVTLREQTIGDLTKKAELDNARHLAGYEQQLRVAAEETIQRQVEELERGRLSDVLTGLPNRIMLMAQMLGQTREDAPFLLVTLDVNRFQLVNDMYGHDLADELLRVLAQRLSGSLRSGELVARVGGDEFALLLEPGANARAQVDRVLAVVTQPVSLGGQSVRVSVSAGAALWPQDARSAEALRRASELALLDAKANADAVRFFDARAHAHAGLESALAHALTRGEYVLHYQPLVDTRHRRVVSAEALLRWESPEHGLQSPAAFMPILERGDHIIEVGAWVLREACRAAQSWGGTDVRVAVNLSARQFTSPGLLDTVRQALRETGLPPHRLELEITETLMMLNPERTERVLRDLRSDGVRVMLDDFGTGYSSLGYLARFPLSGLKIDRSFVRQMMQDPQGKSAAIVRAMVSLSRDLNLELVAEGIESLQDLDVVMAEGICVVQGYHFARPAPDWRPPGAG</sequence>
<evidence type="ECO:0000259" key="1">
    <source>
        <dbReference type="PROSITE" id="PS50883"/>
    </source>
</evidence>
<dbReference type="CDD" id="cd01949">
    <property type="entry name" value="GGDEF"/>
    <property type="match status" value="1"/>
</dbReference>
<name>A0A100HPF8_9DEIO</name>
<dbReference type="InterPro" id="IPR001633">
    <property type="entry name" value="EAL_dom"/>
</dbReference>
<feature type="domain" description="GGDEF" evidence="2">
    <location>
        <begin position="424"/>
        <end position="553"/>
    </location>
</feature>
<comment type="caution">
    <text evidence="3">The sequence shown here is derived from an EMBL/GenBank/DDBJ whole genome shotgun (WGS) entry which is preliminary data.</text>
</comment>
<dbReference type="InterPro" id="IPR019734">
    <property type="entry name" value="TPR_rpt"/>
</dbReference>
<dbReference type="SUPFAM" id="SSF48452">
    <property type="entry name" value="TPR-like"/>
    <property type="match status" value="1"/>
</dbReference>
<dbReference type="PROSITE" id="PS50887">
    <property type="entry name" value="GGDEF"/>
    <property type="match status" value="1"/>
</dbReference>
<dbReference type="InterPro" id="IPR035919">
    <property type="entry name" value="EAL_sf"/>
</dbReference>
<dbReference type="PANTHER" id="PTHR33121:SF70">
    <property type="entry name" value="SIGNALING PROTEIN YKOW"/>
    <property type="match status" value="1"/>
</dbReference>
<dbReference type="SMART" id="SM00052">
    <property type="entry name" value="EAL"/>
    <property type="match status" value="1"/>
</dbReference>
<dbReference type="SMART" id="SM00267">
    <property type="entry name" value="GGDEF"/>
    <property type="match status" value="1"/>
</dbReference>
<reference evidence="4" key="1">
    <citation type="submission" date="2015-11" db="EMBL/GenBank/DDBJ databases">
        <title>Draft Genome Sequence of the Radioresistant Bacterium Deinococcus grandis, Isolated from Freshwater Fish in Japan.</title>
        <authorList>
            <person name="Satoh K."/>
            <person name="Onodera T."/>
            <person name="Omoso K."/>
            <person name="Takeda-Yano K."/>
            <person name="Katayama T."/>
            <person name="Oono Y."/>
            <person name="Narumi I."/>
        </authorList>
    </citation>
    <scope>NUCLEOTIDE SEQUENCE [LARGE SCALE GENOMIC DNA]</scope>
    <source>
        <strain evidence="4">ATCC 43672</strain>
    </source>
</reference>
<feature type="domain" description="EAL" evidence="1">
    <location>
        <begin position="558"/>
        <end position="807"/>
    </location>
</feature>
<evidence type="ECO:0000313" key="4">
    <source>
        <dbReference type="Proteomes" id="UP000056209"/>
    </source>
</evidence>
<dbReference type="InterPro" id="IPR011990">
    <property type="entry name" value="TPR-like_helical_dom_sf"/>
</dbReference>
<organism evidence="3 4">
    <name type="scientific">Deinococcus grandis</name>
    <dbReference type="NCBI Taxonomy" id="57498"/>
    <lineage>
        <taxon>Bacteria</taxon>
        <taxon>Thermotogati</taxon>
        <taxon>Deinococcota</taxon>
        <taxon>Deinococci</taxon>
        <taxon>Deinococcales</taxon>
        <taxon>Deinococcaceae</taxon>
        <taxon>Deinococcus</taxon>
    </lineage>
</organism>
<dbReference type="InterPro" id="IPR043128">
    <property type="entry name" value="Rev_trsase/Diguanyl_cyclase"/>
</dbReference>
<dbReference type="PROSITE" id="PS50883">
    <property type="entry name" value="EAL"/>
    <property type="match status" value="1"/>
</dbReference>
<dbReference type="Proteomes" id="UP000056209">
    <property type="component" value="Unassembled WGS sequence"/>
</dbReference>
<dbReference type="GO" id="GO:0071111">
    <property type="term" value="F:cyclic-guanylate-specific phosphodiesterase activity"/>
    <property type="evidence" value="ECO:0007669"/>
    <property type="project" value="InterPro"/>
</dbReference>